<evidence type="ECO:0000313" key="1">
    <source>
        <dbReference type="EMBL" id="ARN82623.1"/>
    </source>
</evidence>
<dbReference type="InterPro" id="IPR038396">
    <property type="entry name" value="SpoIIAA-like_sf"/>
</dbReference>
<name>A0A1W6MYI2_9HYPH</name>
<dbReference type="SUPFAM" id="SSF52091">
    <property type="entry name" value="SpoIIaa-like"/>
    <property type="match status" value="1"/>
</dbReference>
<dbReference type="InterPro" id="IPR036513">
    <property type="entry name" value="STAS_dom_sf"/>
</dbReference>
<sequence length="121" mass="13194">MLDYHLDKTSGVLTLEPKGPLTVDDFKALTADVDGYLASHLTLAGLVLKIEHVPGWESFAALIQHVTFVSNHHERVARVAVLTDNSLLKIAPEIAAHFAHPEFRVFASGDRAGALNWLKSA</sequence>
<protein>
    <recommendedName>
        <fullName evidence="3">STAS/SEC14 domain-containing protein</fullName>
    </recommendedName>
</protein>
<evidence type="ECO:0008006" key="3">
    <source>
        <dbReference type="Google" id="ProtNLM"/>
    </source>
</evidence>
<reference evidence="1 2" key="1">
    <citation type="submission" date="2017-02" db="EMBL/GenBank/DDBJ databases">
        <authorList>
            <person name="Peterson S.W."/>
        </authorList>
    </citation>
    <scope>NUCLEOTIDE SEQUENCE [LARGE SCALE GENOMIC DNA]</scope>
    <source>
        <strain evidence="1 2">S285</strain>
    </source>
</reference>
<dbReference type="RefSeq" id="WP_158658838.1">
    <property type="nucleotide sequence ID" value="NZ_AP027149.1"/>
</dbReference>
<dbReference type="Pfam" id="PF11964">
    <property type="entry name" value="SpoIIAA-like"/>
    <property type="match status" value="1"/>
</dbReference>
<dbReference type="Gene3D" id="3.40.50.10600">
    <property type="entry name" value="SpoIIaa-like domains"/>
    <property type="match status" value="1"/>
</dbReference>
<proteinExistence type="predicted"/>
<evidence type="ECO:0000313" key="2">
    <source>
        <dbReference type="Proteomes" id="UP000193978"/>
    </source>
</evidence>
<dbReference type="STRING" id="655015.B1812_17715"/>
<dbReference type="OrthoDB" id="9811577at2"/>
<dbReference type="InterPro" id="IPR021866">
    <property type="entry name" value="SpoIIAA-like"/>
</dbReference>
<gene>
    <name evidence="1" type="ORF">B1812_17715</name>
</gene>
<accession>A0A1W6MYI2</accession>
<dbReference type="AlphaFoldDB" id="A0A1W6MYI2"/>
<keyword evidence="2" id="KW-1185">Reference proteome</keyword>
<dbReference type="EMBL" id="CP019948">
    <property type="protein sequence ID" value="ARN82623.1"/>
    <property type="molecule type" value="Genomic_DNA"/>
</dbReference>
<dbReference type="KEGG" id="mbry:B1812_17715"/>
<dbReference type="Proteomes" id="UP000193978">
    <property type="component" value="Chromosome"/>
</dbReference>
<organism evidence="1 2">
    <name type="scientific">Methylocystis bryophila</name>
    <dbReference type="NCBI Taxonomy" id="655015"/>
    <lineage>
        <taxon>Bacteria</taxon>
        <taxon>Pseudomonadati</taxon>
        <taxon>Pseudomonadota</taxon>
        <taxon>Alphaproteobacteria</taxon>
        <taxon>Hyphomicrobiales</taxon>
        <taxon>Methylocystaceae</taxon>
        <taxon>Methylocystis</taxon>
    </lineage>
</organism>